<gene>
    <name evidence="1" type="ORF">SAMN04490239_1040</name>
</gene>
<accession>A0A1H4L2Q9</accession>
<organism evidence="1 2">
    <name type="scientific">Rhodococcus koreensis</name>
    <dbReference type="NCBI Taxonomy" id="99653"/>
    <lineage>
        <taxon>Bacteria</taxon>
        <taxon>Bacillati</taxon>
        <taxon>Actinomycetota</taxon>
        <taxon>Actinomycetes</taxon>
        <taxon>Mycobacteriales</taxon>
        <taxon>Nocardiaceae</taxon>
        <taxon>Rhodococcus</taxon>
    </lineage>
</organism>
<dbReference type="EMBL" id="FNSV01000005">
    <property type="protein sequence ID" value="SEB64678.1"/>
    <property type="molecule type" value="Genomic_DNA"/>
</dbReference>
<sequence length="184" mass="20394">MSTDVVADQTGDVNINLAAFDGVWRLAKDESTVLDEQSGEHVKESLTDQKVEIRTGADGVQTHDTYVQITPELRIHEQFVIELNDDKWVPYTLLEVDGDPSHPRLQGGGGQLLKAGLKLGEPSAWLKMTYIDERTTVRVTKNLDGSAQYVLISRLSEDGNKVSGYLMTPDGKFVINKHLVRESA</sequence>
<evidence type="ECO:0000313" key="2">
    <source>
        <dbReference type="Proteomes" id="UP000183561"/>
    </source>
</evidence>
<dbReference type="OrthoDB" id="5183585at2"/>
<reference evidence="2" key="1">
    <citation type="submission" date="2016-10" db="EMBL/GenBank/DDBJ databases">
        <authorList>
            <person name="Varghese N."/>
            <person name="Submissions S."/>
        </authorList>
    </citation>
    <scope>NUCLEOTIDE SEQUENCE [LARGE SCALE GENOMIC DNA]</scope>
    <source>
        <strain evidence="2">DSM 44498</strain>
    </source>
</reference>
<evidence type="ECO:0008006" key="3">
    <source>
        <dbReference type="Google" id="ProtNLM"/>
    </source>
</evidence>
<protein>
    <recommendedName>
        <fullName evidence="3">THAP4-like heme-binding beta-barrel domain-containing protein</fullName>
    </recommendedName>
</protein>
<keyword evidence="2" id="KW-1185">Reference proteome</keyword>
<dbReference type="AlphaFoldDB" id="A0A1H4L2Q9"/>
<dbReference type="Proteomes" id="UP000183561">
    <property type="component" value="Unassembled WGS sequence"/>
</dbReference>
<evidence type="ECO:0000313" key="1">
    <source>
        <dbReference type="EMBL" id="SEB64678.1"/>
    </source>
</evidence>
<proteinExistence type="predicted"/>
<name>A0A1H4L2Q9_9NOCA</name>
<dbReference type="RefSeq" id="WP_072946449.1">
    <property type="nucleotide sequence ID" value="NZ_FNSV01000005.1"/>
</dbReference>